<evidence type="ECO:0000256" key="2">
    <source>
        <dbReference type="SAM" id="MobiDB-lite"/>
    </source>
</evidence>
<evidence type="ECO:0008006" key="6">
    <source>
        <dbReference type="Google" id="ProtNLM"/>
    </source>
</evidence>
<dbReference type="RefSeq" id="XP_005826570.1">
    <property type="nucleotide sequence ID" value="XM_005826513.1"/>
</dbReference>
<reference evidence="4" key="3">
    <citation type="submission" date="2015-06" db="UniProtKB">
        <authorList>
            <consortium name="EnsemblProtists"/>
        </authorList>
    </citation>
    <scope>IDENTIFICATION</scope>
</reference>
<dbReference type="GeneID" id="17296368"/>
<dbReference type="SUPFAM" id="SSF46689">
    <property type="entry name" value="Homeodomain-like"/>
    <property type="match status" value="1"/>
</dbReference>
<evidence type="ECO:0000313" key="5">
    <source>
        <dbReference type="Proteomes" id="UP000011087"/>
    </source>
</evidence>
<evidence type="ECO:0000313" key="4">
    <source>
        <dbReference type="EnsemblProtists" id="EKX39590"/>
    </source>
</evidence>
<dbReference type="EMBL" id="JH993038">
    <property type="protein sequence ID" value="EKX39590.1"/>
    <property type="molecule type" value="Genomic_DNA"/>
</dbReference>
<proteinExistence type="predicted"/>
<dbReference type="Gene3D" id="1.10.10.60">
    <property type="entry name" value="Homeodomain-like"/>
    <property type="match status" value="1"/>
</dbReference>
<feature type="compositionally biased region" description="Low complexity" evidence="2">
    <location>
        <begin position="84"/>
        <end position="119"/>
    </location>
</feature>
<feature type="region of interest" description="Disordered" evidence="2">
    <location>
        <begin position="1"/>
        <end position="58"/>
    </location>
</feature>
<reference evidence="5" key="2">
    <citation type="submission" date="2012-11" db="EMBL/GenBank/DDBJ databases">
        <authorList>
            <person name="Kuo A."/>
            <person name="Curtis B.A."/>
            <person name="Tanifuji G."/>
            <person name="Burki F."/>
            <person name="Gruber A."/>
            <person name="Irimia M."/>
            <person name="Maruyama S."/>
            <person name="Arias M.C."/>
            <person name="Ball S.G."/>
            <person name="Gile G.H."/>
            <person name="Hirakawa Y."/>
            <person name="Hopkins J.F."/>
            <person name="Rensing S.A."/>
            <person name="Schmutz J."/>
            <person name="Symeonidi A."/>
            <person name="Elias M."/>
            <person name="Eveleigh R.J."/>
            <person name="Herman E.K."/>
            <person name="Klute M.J."/>
            <person name="Nakayama T."/>
            <person name="Obornik M."/>
            <person name="Reyes-Prieto A."/>
            <person name="Armbrust E.V."/>
            <person name="Aves S.J."/>
            <person name="Beiko R.G."/>
            <person name="Coutinho P."/>
            <person name="Dacks J.B."/>
            <person name="Durnford D.G."/>
            <person name="Fast N.M."/>
            <person name="Green B.R."/>
            <person name="Grisdale C."/>
            <person name="Hempe F."/>
            <person name="Henrissat B."/>
            <person name="Hoppner M.P."/>
            <person name="Ishida K.-I."/>
            <person name="Kim E."/>
            <person name="Koreny L."/>
            <person name="Kroth P.G."/>
            <person name="Liu Y."/>
            <person name="Malik S.-B."/>
            <person name="Maier U.G."/>
            <person name="McRose D."/>
            <person name="Mock T."/>
            <person name="Neilson J.A."/>
            <person name="Onodera N.T."/>
            <person name="Poole A.M."/>
            <person name="Pritham E.J."/>
            <person name="Richards T.A."/>
            <person name="Rocap G."/>
            <person name="Roy S.W."/>
            <person name="Sarai C."/>
            <person name="Schaack S."/>
            <person name="Shirato S."/>
            <person name="Slamovits C.H."/>
            <person name="Spencer D.F."/>
            <person name="Suzuki S."/>
            <person name="Worden A.Z."/>
            <person name="Zauner S."/>
            <person name="Barry K."/>
            <person name="Bell C."/>
            <person name="Bharti A.K."/>
            <person name="Crow J.A."/>
            <person name="Grimwood J."/>
            <person name="Kramer R."/>
            <person name="Lindquist E."/>
            <person name="Lucas S."/>
            <person name="Salamov A."/>
            <person name="McFadden G.I."/>
            <person name="Lane C.E."/>
            <person name="Keeling P.J."/>
            <person name="Gray M.W."/>
            <person name="Grigoriev I.V."/>
            <person name="Archibald J.M."/>
        </authorList>
    </citation>
    <scope>NUCLEOTIDE SEQUENCE</scope>
    <source>
        <strain evidence="5">CCMP2712</strain>
    </source>
</reference>
<name>L1IUS2_GUITC</name>
<feature type="region of interest" description="Disordered" evidence="2">
    <location>
        <begin position="182"/>
        <end position="212"/>
    </location>
</feature>
<keyword evidence="5" id="KW-1185">Reference proteome</keyword>
<dbReference type="STRING" id="905079.L1IUS2"/>
<dbReference type="Proteomes" id="UP000011087">
    <property type="component" value="Unassembled WGS sequence"/>
</dbReference>
<evidence type="ECO:0000313" key="3">
    <source>
        <dbReference type="EMBL" id="EKX39590.1"/>
    </source>
</evidence>
<feature type="region of interest" description="Disordered" evidence="2">
    <location>
        <begin position="70"/>
        <end position="123"/>
    </location>
</feature>
<protein>
    <recommendedName>
        <fullName evidence="6">Myb-like domain-containing protein</fullName>
    </recommendedName>
</protein>
<reference evidence="3 5" key="1">
    <citation type="journal article" date="2012" name="Nature">
        <title>Algal genomes reveal evolutionary mosaicism and the fate of nucleomorphs.</title>
        <authorList>
            <consortium name="DOE Joint Genome Institute"/>
            <person name="Curtis B.A."/>
            <person name="Tanifuji G."/>
            <person name="Burki F."/>
            <person name="Gruber A."/>
            <person name="Irimia M."/>
            <person name="Maruyama S."/>
            <person name="Arias M.C."/>
            <person name="Ball S.G."/>
            <person name="Gile G.H."/>
            <person name="Hirakawa Y."/>
            <person name="Hopkins J.F."/>
            <person name="Kuo A."/>
            <person name="Rensing S.A."/>
            <person name="Schmutz J."/>
            <person name="Symeonidi A."/>
            <person name="Elias M."/>
            <person name="Eveleigh R.J."/>
            <person name="Herman E.K."/>
            <person name="Klute M.J."/>
            <person name="Nakayama T."/>
            <person name="Obornik M."/>
            <person name="Reyes-Prieto A."/>
            <person name="Armbrust E.V."/>
            <person name="Aves S.J."/>
            <person name="Beiko R.G."/>
            <person name="Coutinho P."/>
            <person name="Dacks J.B."/>
            <person name="Durnford D.G."/>
            <person name="Fast N.M."/>
            <person name="Green B.R."/>
            <person name="Grisdale C.J."/>
            <person name="Hempel F."/>
            <person name="Henrissat B."/>
            <person name="Hoppner M.P."/>
            <person name="Ishida K."/>
            <person name="Kim E."/>
            <person name="Koreny L."/>
            <person name="Kroth P.G."/>
            <person name="Liu Y."/>
            <person name="Malik S.B."/>
            <person name="Maier U.G."/>
            <person name="McRose D."/>
            <person name="Mock T."/>
            <person name="Neilson J.A."/>
            <person name="Onodera N.T."/>
            <person name="Poole A.M."/>
            <person name="Pritham E.J."/>
            <person name="Richards T.A."/>
            <person name="Rocap G."/>
            <person name="Roy S.W."/>
            <person name="Sarai C."/>
            <person name="Schaack S."/>
            <person name="Shirato S."/>
            <person name="Slamovits C.H."/>
            <person name="Spencer D.F."/>
            <person name="Suzuki S."/>
            <person name="Worden A.Z."/>
            <person name="Zauner S."/>
            <person name="Barry K."/>
            <person name="Bell C."/>
            <person name="Bharti A.K."/>
            <person name="Crow J.A."/>
            <person name="Grimwood J."/>
            <person name="Kramer R."/>
            <person name="Lindquist E."/>
            <person name="Lucas S."/>
            <person name="Salamov A."/>
            <person name="McFadden G.I."/>
            <person name="Lane C.E."/>
            <person name="Keeling P.J."/>
            <person name="Gray M.W."/>
            <person name="Grigoriev I.V."/>
            <person name="Archibald J.M."/>
        </authorList>
    </citation>
    <scope>NUCLEOTIDE SEQUENCE</scope>
    <source>
        <strain evidence="3 5">CCMP2712</strain>
    </source>
</reference>
<feature type="compositionally biased region" description="Polar residues" evidence="2">
    <location>
        <begin position="32"/>
        <end position="42"/>
    </location>
</feature>
<feature type="compositionally biased region" description="Basic residues" evidence="2">
    <location>
        <begin position="73"/>
        <end position="83"/>
    </location>
</feature>
<dbReference type="PaxDb" id="55529-EKX39590"/>
<organism evidence="3">
    <name type="scientific">Guillardia theta (strain CCMP2712)</name>
    <name type="common">Cryptophyte</name>
    <dbReference type="NCBI Taxonomy" id="905079"/>
    <lineage>
        <taxon>Eukaryota</taxon>
        <taxon>Cryptophyceae</taxon>
        <taxon>Pyrenomonadales</taxon>
        <taxon>Geminigeraceae</taxon>
        <taxon>Guillardia</taxon>
    </lineage>
</organism>
<dbReference type="KEGG" id="gtt:GUITHDRAFT_114316"/>
<dbReference type="EnsemblProtists" id="EKX39590">
    <property type="protein sequence ID" value="EKX39590"/>
    <property type="gene ID" value="GUITHDRAFT_114316"/>
</dbReference>
<sequence length="278" mass="30196">MYRDQSRDQLDQTPTLKDGRASSHSPHRAGAEQTSDQVQTRLSQHDLHETTPWTADDSVPLEDAIEAIFHFPPKSKSKSRSRSRSTTTSTPASVSASASTSTSMSMSTSTSTSTLTSTSRHQIQASQQFAAMMNDPSTSPHIPAVQTTQYQDGWACSSEVYSSGPASHMMRQQAGNLHSMSLAMPASCNPTPTSSPPTNSSTDTSGTSRGWTEDEHQRFLVALRDYCPDAETRVAQDGRVRVGLGRGVAYFISRAIGTKTASQVRSHAQKYFEGLMKD</sequence>
<dbReference type="InterPro" id="IPR009057">
    <property type="entry name" value="Homeodomain-like_sf"/>
</dbReference>
<gene>
    <name evidence="3" type="ORF">GUITHDRAFT_114316</name>
</gene>
<evidence type="ECO:0000256" key="1">
    <source>
        <dbReference type="ARBA" id="ARBA00023242"/>
    </source>
</evidence>
<accession>L1IUS2</accession>
<dbReference type="HOGENOM" id="CLU_1002706_0_0_1"/>
<dbReference type="PANTHER" id="PTHR12802:SF175">
    <property type="entry name" value="PROTEIN REVEILLE 2"/>
    <property type="match status" value="1"/>
</dbReference>
<keyword evidence="1" id="KW-0539">Nucleus</keyword>
<feature type="compositionally biased region" description="Low complexity" evidence="2">
    <location>
        <begin position="190"/>
        <end position="208"/>
    </location>
</feature>
<dbReference type="AlphaFoldDB" id="L1IUS2"/>
<dbReference type="OrthoDB" id="118550at2759"/>
<feature type="compositionally biased region" description="Basic and acidic residues" evidence="2">
    <location>
        <begin position="1"/>
        <end position="10"/>
    </location>
</feature>
<dbReference type="PANTHER" id="PTHR12802">
    <property type="entry name" value="SWI/SNF COMPLEX-RELATED"/>
    <property type="match status" value="1"/>
</dbReference>